<proteinExistence type="predicted"/>
<dbReference type="EMBL" id="GQ900390">
    <property type="protein sequence ID" value="ACZ58707.1"/>
    <property type="molecule type" value="Genomic_DNA"/>
</dbReference>
<evidence type="ECO:0000313" key="2">
    <source>
        <dbReference type="EMBL" id="ACZ58971.1"/>
    </source>
</evidence>
<geneLocation type="plasmid" evidence="3">
    <name>pSK156</name>
</geneLocation>
<dbReference type="PATRIC" id="fig|1280.4816.peg.2825"/>
<dbReference type="AlphaFoldDB" id="A1KWT5"/>
<geneLocation type="plasmid" evidence="2">
    <name>pWBG747</name>
</geneLocation>
<evidence type="ECO:0000313" key="4">
    <source>
        <dbReference type="EMBL" id="BAC54497.1"/>
    </source>
</evidence>
<sequence>MQTKFAGLSNQFTKELSNSYSFKDWRDFNKESQKNFAIIPSAILSYLSEFDNKALSLYLYYCLHARNDTGESWHSTNKCANELGVTVRSINNWNNVLERMGLIFRESNNHSSLSTFLLPISNYISVFQNTKLDEYLKKYSEDILQSKFEGSLKAVINVFQYRKNYETKEFTEPYNVWLLIFERKYNTDSKKFVVNKYVVLENTEIEGQLNVSSEEIENDLYRNKDDGFKVLDYVRKNNITLDSNIITGEVIINSKYDLKLSAKDSDKRARAYELLLTLFDDLNEFRDRMGEIDYAE</sequence>
<evidence type="ECO:0000313" key="3">
    <source>
        <dbReference type="EMBL" id="ADA80095.1"/>
    </source>
</evidence>
<organism evidence="4">
    <name type="scientific">Staphylococcus aureus</name>
    <dbReference type="NCBI Taxonomy" id="1280"/>
    <lineage>
        <taxon>Bacteria</taxon>
        <taxon>Bacillati</taxon>
        <taxon>Bacillota</taxon>
        <taxon>Bacilli</taxon>
        <taxon>Bacillales</taxon>
        <taxon>Staphylococcaceae</taxon>
        <taxon>Staphylococcus</taxon>
    </lineage>
</organism>
<protein>
    <recommendedName>
        <fullName evidence="5">Helix-turn-helix domain-containing protein</fullName>
    </recommendedName>
</protein>
<accession>A1KWT5</accession>
<geneLocation type="plasmid" evidence="4">
    <name>EDINA plasmid</name>
</geneLocation>
<evidence type="ECO:0000313" key="1">
    <source>
        <dbReference type="EMBL" id="ACZ58707.1"/>
    </source>
</evidence>
<keyword evidence="4" id="KW-0614">Plasmid</keyword>
<reference evidence="1" key="2">
    <citation type="submission" date="2009-08" db="EMBL/GenBank/DDBJ databases">
        <authorList>
            <person name="Gill J."/>
            <person name="Borman J."/>
            <person name="Shetty J."/>
            <person name="Hostetler J."/>
            <person name="Durkin S."/>
            <person name="Montgomery B."/>
        </authorList>
    </citation>
    <scope>NUCLEOTIDE SEQUENCE</scope>
    <source>
        <strain evidence="2">K153N</strain>
        <strain evidence="3">SK1271</strain>
        <strain evidence="1">WB43S</strain>
        <plasmid evidence="3">pSK156</plasmid>
        <plasmid evidence="1">pWBG746</plasmid>
        <plasmid evidence="2">pWBG747</plasmid>
    </source>
</reference>
<dbReference type="EMBL" id="GQ900448">
    <property type="protein sequence ID" value="ADA80095.1"/>
    <property type="molecule type" value="Genomic_DNA"/>
</dbReference>
<dbReference type="EMBL" id="GQ900399">
    <property type="protein sequence ID" value="ACZ58971.1"/>
    <property type="molecule type" value="Genomic_DNA"/>
</dbReference>
<dbReference type="InterPro" id="IPR036388">
    <property type="entry name" value="WH-like_DNA-bd_sf"/>
</dbReference>
<dbReference type="RefSeq" id="WP_012211131.1">
    <property type="nucleotide sequence ID" value="NC_010077.1"/>
</dbReference>
<gene>
    <name evidence="1" type="ORF">SAP029A_006</name>
    <name evidence="2" type="ORF">SAP039A_032</name>
    <name evidence="3" type="ORF">SAP099A_053</name>
</gene>
<reference evidence="4" key="1">
    <citation type="submission" date="2001-01" db="EMBL/GenBank/DDBJ databases">
        <title>Complete nucleotide sequence of Staphylococcus aureus E-1 EDINA plasmid.</title>
        <authorList>
            <person name="Sugai M."/>
            <person name="Yamaguchi T."/>
            <person name="Hayashi T."/>
            <person name="Nakasone K."/>
            <person name="Takami H."/>
        </authorList>
    </citation>
    <scope>NUCLEOTIDE SEQUENCE</scope>
    <source>
        <strain evidence="4">E-1</strain>
        <plasmid evidence="4">EDINA plasmid</plasmid>
    </source>
</reference>
<name>A1KWT5_STAAU</name>
<geneLocation type="plasmid" evidence="1">
    <name>pWBG746</name>
</geneLocation>
<dbReference type="Gene3D" id="1.10.10.10">
    <property type="entry name" value="Winged helix-like DNA-binding domain superfamily/Winged helix DNA-binding domain"/>
    <property type="match status" value="1"/>
</dbReference>
<dbReference type="EMBL" id="AP003089">
    <property type="protein sequence ID" value="BAC54497.1"/>
    <property type="molecule type" value="Genomic_DNA"/>
</dbReference>
<reference evidence="1" key="3">
    <citation type="submission" date="2009-12" db="EMBL/GenBank/DDBJ databases">
        <authorList>
            <person name="Summers A.O."/>
            <person name="Shearer J."/>
            <person name="Wireman J."/>
        </authorList>
    </citation>
    <scope>NUCLEOTIDE SEQUENCE</scope>
    <source>
        <strain evidence="2">K153N</strain>
        <strain evidence="3">SK1271</strain>
        <strain evidence="1">WB43S</strain>
        <plasmid evidence="3">pSK156</plasmid>
        <plasmid evidence="1">pWBG746</plasmid>
        <plasmid evidence="2">pWBG747</plasmid>
    </source>
</reference>
<evidence type="ECO:0008006" key="5">
    <source>
        <dbReference type="Google" id="ProtNLM"/>
    </source>
</evidence>